<dbReference type="AlphaFoldDB" id="A0A218XHV4"/>
<accession>A0A218XHV4</accession>
<proteinExistence type="predicted"/>
<dbReference type="EMBL" id="MTKT01001357">
    <property type="protein sequence ID" value="OWM84513.1"/>
    <property type="molecule type" value="Genomic_DNA"/>
</dbReference>
<evidence type="ECO:0000313" key="1">
    <source>
        <dbReference type="EMBL" id="OWM84513.1"/>
    </source>
</evidence>
<gene>
    <name evidence="1" type="ORF">CDL15_Pgr000953</name>
</gene>
<dbReference type="Proteomes" id="UP000197138">
    <property type="component" value="Unassembled WGS sequence"/>
</dbReference>
<sequence length="88" mass="9953">MAWSFCRMHGFSATGTVLRKNGGSRLKGVNFLKPAGFFSRPKRQSNYAPYPYFELLSNLCSYYRSWDTTHRYLEANVICNACAGNKGA</sequence>
<protein>
    <submittedName>
        <fullName evidence="1">Uncharacterized protein</fullName>
    </submittedName>
</protein>
<comment type="caution">
    <text evidence="1">The sequence shown here is derived from an EMBL/GenBank/DDBJ whole genome shotgun (WGS) entry which is preliminary data.</text>
</comment>
<evidence type="ECO:0000313" key="2">
    <source>
        <dbReference type="Proteomes" id="UP000197138"/>
    </source>
</evidence>
<name>A0A218XHV4_PUNGR</name>
<reference evidence="2" key="1">
    <citation type="journal article" date="2017" name="Plant J.">
        <title>The pomegranate (Punica granatum L.) genome and the genomics of punicalagin biosynthesis.</title>
        <authorList>
            <person name="Qin G."/>
            <person name="Xu C."/>
            <person name="Ming R."/>
            <person name="Tang H."/>
            <person name="Guyot R."/>
            <person name="Kramer E.M."/>
            <person name="Hu Y."/>
            <person name="Yi X."/>
            <person name="Qi Y."/>
            <person name="Xu X."/>
            <person name="Gao Z."/>
            <person name="Pan H."/>
            <person name="Jian J."/>
            <person name="Tian Y."/>
            <person name="Yue Z."/>
            <person name="Xu Y."/>
        </authorList>
    </citation>
    <scope>NUCLEOTIDE SEQUENCE [LARGE SCALE GENOMIC DNA]</scope>
    <source>
        <strain evidence="2">cv. Dabenzi</strain>
    </source>
</reference>
<organism evidence="1 2">
    <name type="scientific">Punica granatum</name>
    <name type="common">Pomegranate</name>
    <dbReference type="NCBI Taxonomy" id="22663"/>
    <lineage>
        <taxon>Eukaryota</taxon>
        <taxon>Viridiplantae</taxon>
        <taxon>Streptophyta</taxon>
        <taxon>Embryophyta</taxon>
        <taxon>Tracheophyta</taxon>
        <taxon>Spermatophyta</taxon>
        <taxon>Magnoliopsida</taxon>
        <taxon>eudicotyledons</taxon>
        <taxon>Gunneridae</taxon>
        <taxon>Pentapetalae</taxon>
        <taxon>rosids</taxon>
        <taxon>malvids</taxon>
        <taxon>Myrtales</taxon>
        <taxon>Lythraceae</taxon>
        <taxon>Punica</taxon>
    </lineage>
</organism>